<reference evidence="3 4" key="1">
    <citation type="submission" date="2017-06" db="EMBL/GenBank/DDBJ databases">
        <title>Sequencing and comparative analysis of myxobacterial genomes.</title>
        <authorList>
            <person name="Rupp O."/>
            <person name="Goesmann A."/>
            <person name="Sogaard-Andersen L."/>
        </authorList>
    </citation>
    <scope>NUCLEOTIDE SEQUENCE [LARGE SCALE GENOMIC DNA]</scope>
    <source>
        <strain evidence="3 4">DSM 14697</strain>
    </source>
</reference>
<dbReference type="InterPro" id="IPR001509">
    <property type="entry name" value="Epimerase_deHydtase"/>
</dbReference>
<feature type="domain" description="NAD-dependent epimerase/dehydratase" evidence="2">
    <location>
        <begin position="3"/>
        <end position="251"/>
    </location>
</feature>
<dbReference type="Gene3D" id="3.40.50.720">
    <property type="entry name" value="NAD(P)-binding Rossmann-like Domain"/>
    <property type="match status" value="1"/>
</dbReference>
<gene>
    <name evidence="3" type="ORF">MYMAC_003905</name>
</gene>
<name>A0A250JWN7_9BACT</name>
<dbReference type="Proteomes" id="UP000217343">
    <property type="component" value="Chromosome"/>
</dbReference>
<keyword evidence="4" id="KW-1185">Reference proteome</keyword>
<dbReference type="SUPFAM" id="SSF51735">
    <property type="entry name" value="NAD(P)-binding Rossmann-fold domains"/>
    <property type="match status" value="1"/>
</dbReference>
<dbReference type="KEGG" id="mmas:MYMAC_003905"/>
<sequence length="324" mass="34949">MRVLVTGAAGFIAHHVSARLLARGDAVIGVDNLDPAGDVALKQARLARLRALPGARDFTFRHQDVTDGPALRALFEQTRPEAVVHLAARVGVRAPAGTAQAYVDANVSGFLQVLEQSSAARVRHLVYASSSSVYGAGSAPPFQEGAAADHPLSVYAATKRADELLAHAYSHLHGLPVSGLRFFTVYGPWGRPDMAPLRFLRALREGTELPLHGDGQMQRDFTYVEDVAEAVLRVLDRPPQGAPACRVLNVGRGEPVSMRAFLAVLERLMGARARVRSTPAQPGEMDATWADPSALERETGFRPRVSVEEGLARLVTWFQEQSGP</sequence>
<proteinExistence type="predicted"/>
<evidence type="ECO:0000313" key="4">
    <source>
        <dbReference type="Proteomes" id="UP000217343"/>
    </source>
</evidence>
<dbReference type="AlphaFoldDB" id="A0A250JWN7"/>
<dbReference type="RefSeq" id="WP_095959198.1">
    <property type="nucleotide sequence ID" value="NZ_CP022203.1"/>
</dbReference>
<dbReference type="PRINTS" id="PR01713">
    <property type="entry name" value="NUCEPIMERASE"/>
</dbReference>
<evidence type="ECO:0000313" key="3">
    <source>
        <dbReference type="EMBL" id="ATB48279.1"/>
    </source>
</evidence>
<dbReference type="InterPro" id="IPR036291">
    <property type="entry name" value="NAD(P)-bd_dom_sf"/>
</dbReference>
<evidence type="ECO:0000256" key="1">
    <source>
        <dbReference type="ARBA" id="ARBA00023027"/>
    </source>
</evidence>
<organism evidence="3 4">
    <name type="scientific">Corallococcus macrosporus DSM 14697</name>
    <dbReference type="NCBI Taxonomy" id="1189310"/>
    <lineage>
        <taxon>Bacteria</taxon>
        <taxon>Pseudomonadati</taxon>
        <taxon>Myxococcota</taxon>
        <taxon>Myxococcia</taxon>
        <taxon>Myxococcales</taxon>
        <taxon>Cystobacterineae</taxon>
        <taxon>Myxococcaceae</taxon>
        <taxon>Corallococcus</taxon>
    </lineage>
</organism>
<evidence type="ECO:0000259" key="2">
    <source>
        <dbReference type="Pfam" id="PF01370"/>
    </source>
</evidence>
<dbReference type="EMBL" id="CP022203">
    <property type="protein sequence ID" value="ATB48279.1"/>
    <property type="molecule type" value="Genomic_DNA"/>
</dbReference>
<accession>A0A250JWN7</accession>
<dbReference type="OrthoDB" id="9802815at2"/>
<dbReference type="Pfam" id="PF01370">
    <property type="entry name" value="Epimerase"/>
    <property type="match status" value="1"/>
</dbReference>
<protein>
    <submittedName>
        <fullName evidence="3">NAD-dependent epimerase</fullName>
    </submittedName>
</protein>
<dbReference type="PANTHER" id="PTHR43574">
    <property type="entry name" value="EPIMERASE-RELATED"/>
    <property type="match status" value="1"/>
</dbReference>
<keyword evidence="1" id="KW-0520">NAD</keyword>